<reference evidence="5" key="5">
    <citation type="submission" date="2022-11" db="EMBL/GenBank/DDBJ databases">
        <title>Whole genome sequence of Levilactobacillus brevis SMB091.</title>
        <authorList>
            <person name="Kim J.-M."/>
            <person name="Kim O.-C."/>
            <person name="Choi Y.H."/>
            <person name="Han N.S."/>
            <person name="Hurh B."/>
        </authorList>
    </citation>
    <scope>NUCLEOTIDE SEQUENCE</scope>
    <source>
        <strain evidence="5">SMB091</strain>
    </source>
</reference>
<dbReference type="RefSeq" id="WP_011667492.1">
    <property type="nucleotide sequence ID" value="NZ_BBOW01000063.1"/>
</dbReference>
<accession>A0A1X0XPF9</accession>
<sequence>MKFDYKYALTNSSELIPLALFFGTASYISSINILVCYAIILAILYYIYYIKLEVPLRNKHPSLSESNRTTPTVVTYVLMPLTIFGIICITHFNLSGAWFVLVLLILRWLKDGFSKTSVN</sequence>
<reference evidence="3 6" key="1">
    <citation type="submission" date="2017-09" db="EMBL/GenBank/DDBJ databases">
        <title>Genome sequence of Lactobacillus brevis D7.</title>
        <authorList>
            <person name="Kwon M.-S."/>
            <person name="Lim S.K."/>
            <person name="Choi H.-J."/>
        </authorList>
    </citation>
    <scope>NUCLEOTIDE SEQUENCE [LARGE SCALE GENOMIC DNA]</scope>
    <source>
        <strain evidence="3 6">D7</strain>
    </source>
</reference>
<dbReference type="Proteomes" id="UP000307074">
    <property type="component" value="Chromosome"/>
</dbReference>
<evidence type="ECO:0000313" key="5">
    <source>
        <dbReference type="EMBL" id="WAD02104.1"/>
    </source>
</evidence>
<evidence type="ECO:0000256" key="1">
    <source>
        <dbReference type="SAM" id="Phobius"/>
    </source>
</evidence>
<dbReference type="Proteomes" id="UP000676478">
    <property type="component" value="Unassembled WGS sequence"/>
</dbReference>
<proteinExistence type="predicted"/>
<keyword evidence="1" id="KW-0472">Membrane</keyword>
<dbReference type="EMBL" id="NVYO01000001">
    <property type="protein sequence ID" value="PBQ23810.1"/>
    <property type="molecule type" value="Genomic_DNA"/>
</dbReference>
<gene>
    <name evidence="3" type="ORF">CNR29_07190</name>
    <name evidence="2" type="ORF">JK167_10595</name>
    <name evidence="5" type="ORF">ORR04_02590</name>
    <name evidence="4" type="ORF">UCCLBBS449_1180</name>
</gene>
<dbReference type="EMBL" id="CP113117">
    <property type="protein sequence ID" value="WAD02104.1"/>
    <property type="molecule type" value="Genomic_DNA"/>
</dbReference>
<dbReference type="Proteomes" id="UP000217918">
    <property type="component" value="Unassembled WGS sequence"/>
</dbReference>
<reference evidence="4 7" key="2">
    <citation type="submission" date="2018-07" db="EMBL/GenBank/DDBJ databases">
        <authorList>
            <person name="Feyereisen M."/>
        </authorList>
    </citation>
    <scope>NUCLEOTIDE SEQUENCE [LARGE SCALE GENOMIC DNA]</scope>
    <source>
        <strain evidence="4 7">UCCLBBS449</strain>
    </source>
</reference>
<dbReference type="EMBL" id="JAERKF010000014">
    <property type="protein sequence ID" value="MBS1011280.1"/>
    <property type="molecule type" value="Genomic_DNA"/>
</dbReference>
<feature type="transmembrane region" description="Helical" evidence="1">
    <location>
        <begin position="20"/>
        <end position="48"/>
    </location>
</feature>
<keyword evidence="1" id="KW-1133">Transmembrane helix</keyword>
<dbReference type="EMBL" id="CP031198">
    <property type="protein sequence ID" value="QCZ53135.1"/>
    <property type="molecule type" value="Genomic_DNA"/>
</dbReference>
<feature type="transmembrane region" description="Helical" evidence="1">
    <location>
        <begin position="73"/>
        <end position="106"/>
    </location>
</feature>
<reference evidence="2" key="4">
    <citation type="submission" date="2022-09" db="EMBL/GenBank/DDBJ databases">
        <title>Genome-inferred correspondence between phylogeny and metabolic traits in the wild Drosophila gut microbiome.</title>
        <authorList>
            <person name="Bueno E."/>
            <person name="Blow F."/>
            <person name="Douglas A.E."/>
        </authorList>
    </citation>
    <scope>NUCLEOTIDE SEQUENCE</scope>
    <source>
        <strain evidence="2">Dm-2019-70</strain>
    </source>
</reference>
<evidence type="ECO:0000313" key="7">
    <source>
        <dbReference type="Proteomes" id="UP000307074"/>
    </source>
</evidence>
<dbReference type="Proteomes" id="UP001164768">
    <property type="component" value="Chromosome"/>
</dbReference>
<keyword evidence="1" id="KW-0812">Transmembrane</keyword>
<name>A0A1X0XPF9_LEVBR</name>
<evidence type="ECO:0000313" key="3">
    <source>
        <dbReference type="EMBL" id="PBQ23810.1"/>
    </source>
</evidence>
<organism evidence="3 6">
    <name type="scientific">Levilactobacillus brevis</name>
    <name type="common">Lactobacillus brevis</name>
    <dbReference type="NCBI Taxonomy" id="1580"/>
    <lineage>
        <taxon>Bacteria</taxon>
        <taxon>Bacillati</taxon>
        <taxon>Bacillota</taxon>
        <taxon>Bacilli</taxon>
        <taxon>Lactobacillales</taxon>
        <taxon>Lactobacillaceae</taxon>
        <taxon>Levilactobacillus</taxon>
    </lineage>
</organism>
<evidence type="ECO:0000313" key="4">
    <source>
        <dbReference type="EMBL" id="QCZ53135.1"/>
    </source>
</evidence>
<evidence type="ECO:0000313" key="6">
    <source>
        <dbReference type="Proteomes" id="UP000217918"/>
    </source>
</evidence>
<reference evidence="2" key="3">
    <citation type="submission" date="2020-12" db="EMBL/GenBank/DDBJ databases">
        <authorList>
            <person name="Mcmullen J.G."/>
        </authorList>
    </citation>
    <scope>NUCLEOTIDE SEQUENCE</scope>
    <source>
        <strain evidence="2">Dm-2019-70</strain>
    </source>
</reference>
<dbReference type="AlphaFoldDB" id="A0A1X0XPF9"/>
<evidence type="ECO:0000313" key="2">
    <source>
        <dbReference type="EMBL" id="MBS1011280.1"/>
    </source>
</evidence>
<protein>
    <submittedName>
        <fullName evidence="3">Uncharacterized protein</fullName>
    </submittedName>
</protein>